<dbReference type="RefSeq" id="WP_036601428.1">
    <property type="nucleotide sequence ID" value="NZ_CP076607.1"/>
</dbReference>
<name>A0ABX8HEB6_9BACL</name>
<reference evidence="1 2" key="1">
    <citation type="submission" date="2021-06" db="EMBL/GenBank/DDBJ databases">
        <title>Whole genome sequence of Paenibacillus sophorae DSM23020 for comparative genomics.</title>
        <authorList>
            <person name="Kim M.-J."/>
            <person name="Lee G."/>
            <person name="Shin J.-H."/>
        </authorList>
    </citation>
    <scope>NUCLEOTIDE SEQUENCE [LARGE SCALE GENOMIC DNA]</scope>
    <source>
        <strain evidence="1 2">DSM 23020</strain>
    </source>
</reference>
<dbReference type="EMBL" id="CP076607">
    <property type="protein sequence ID" value="QWU16247.1"/>
    <property type="molecule type" value="Genomic_DNA"/>
</dbReference>
<protein>
    <submittedName>
        <fullName evidence="1">Uncharacterized protein</fullName>
    </submittedName>
</protein>
<keyword evidence="2" id="KW-1185">Reference proteome</keyword>
<evidence type="ECO:0000313" key="1">
    <source>
        <dbReference type="EMBL" id="QWU16247.1"/>
    </source>
</evidence>
<gene>
    <name evidence="1" type="ORF">KP014_02950</name>
</gene>
<accession>A0ABX8HEB6</accession>
<sequence length="88" mass="10371">MEYYEDYLYYYQHQSTENKKRLAQKLLESNPRAVSITGQNTRIVYTVAIFSNEWDKEMLKAVIESNHPSVTSEIKDKAKQLLNKLVVK</sequence>
<organism evidence="1 2">
    <name type="scientific">Paenibacillus sophorae</name>
    <dbReference type="NCBI Taxonomy" id="1333845"/>
    <lineage>
        <taxon>Bacteria</taxon>
        <taxon>Bacillati</taxon>
        <taxon>Bacillota</taxon>
        <taxon>Bacilli</taxon>
        <taxon>Bacillales</taxon>
        <taxon>Paenibacillaceae</taxon>
        <taxon>Paenibacillus</taxon>
    </lineage>
</organism>
<evidence type="ECO:0000313" key="2">
    <source>
        <dbReference type="Proteomes" id="UP000683429"/>
    </source>
</evidence>
<dbReference type="Proteomes" id="UP000683429">
    <property type="component" value="Chromosome"/>
</dbReference>
<proteinExistence type="predicted"/>